<comment type="caution">
    <text evidence="1">The sequence shown here is derived from an EMBL/GenBank/DDBJ whole genome shotgun (WGS) entry which is preliminary data.</text>
</comment>
<dbReference type="RefSeq" id="WP_256313184.1">
    <property type="nucleotide sequence ID" value="NZ_JANGAC010000078.1"/>
</dbReference>
<accession>A0ABT1SHC8</accession>
<dbReference type="Proteomes" id="UP001524478">
    <property type="component" value="Unassembled WGS sequence"/>
</dbReference>
<sequence length="84" mass="9967">FFEPFASKDEVENVQAASIDLVEYLIKRGKKEELLRNQIDISDMEEWAKDKNIDLSYQREIDSLMNRMEVNKLKPNIYLTINTK</sequence>
<name>A0ABT1SHC8_9FIRM</name>
<gene>
    <name evidence="1" type="ORF">NE686_22600</name>
</gene>
<evidence type="ECO:0000313" key="2">
    <source>
        <dbReference type="Proteomes" id="UP001524478"/>
    </source>
</evidence>
<feature type="non-terminal residue" evidence="1">
    <location>
        <position position="1"/>
    </location>
</feature>
<proteinExistence type="predicted"/>
<evidence type="ECO:0000313" key="1">
    <source>
        <dbReference type="EMBL" id="MCQ4925888.1"/>
    </source>
</evidence>
<keyword evidence="2" id="KW-1185">Reference proteome</keyword>
<protein>
    <submittedName>
        <fullName evidence="1">Uncharacterized protein</fullName>
    </submittedName>
</protein>
<reference evidence="1 2" key="1">
    <citation type="submission" date="2022-06" db="EMBL/GenBank/DDBJ databases">
        <title>Isolation of gut microbiota from human fecal samples.</title>
        <authorList>
            <person name="Pamer E.G."/>
            <person name="Barat B."/>
            <person name="Waligurski E."/>
            <person name="Medina S."/>
            <person name="Paddock L."/>
            <person name="Mostad J."/>
        </authorList>
    </citation>
    <scope>NUCLEOTIDE SEQUENCE [LARGE SCALE GENOMIC DNA]</scope>
    <source>
        <strain evidence="1 2">DFI.7.95</strain>
    </source>
</reference>
<organism evidence="1 2">
    <name type="scientific">Tissierella carlieri</name>
    <dbReference type="NCBI Taxonomy" id="689904"/>
    <lineage>
        <taxon>Bacteria</taxon>
        <taxon>Bacillati</taxon>
        <taxon>Bacillota</taxon>
        <taxon>Tissierellia</taxon>
        <taxon>Tissierellales</taxon>
        <taxon>Tissierellaceae</taxon>
        <taxon>Tissierella</taxon>
    </lineage>
</organism>
<feature type="non-terminal residue" evidence="1">
    <location>
        <position position="84"/>
    </location>
</feature>
<dbReference type="EMBL" id="JANGAC010000078">
    <property type="protein sequence ID" value="MCQ4925888.1"/>
    <property type="molecule type" value="Genomic_DNA"/>
</dbReference>